<dbReference type="Proteomes" id="UP001576780">
    <property type="component" value="Unassembled WGS sequence"/>
</dbReference>
<evidence type="ECO:0000313" key="1">
    <source>
        <dbReference type="EMBL" id="MFB2834089.1"/>
    </source>
</evidence>
<evidence type="ECO:0000313" key="2">
    <source>
        <dbReference type="Proteomes" id="UP001576780"/>
    </source>
</evidence>
<keyword evidence="2" id="KW-1185">Reference proteome</keyword>
<organism evidence="1 2">
    <name type="scientific">Floridaenema evergladense BLCC-F167</name>
    <dbReference type="NCBI Taxonomy" id="3153639"/>
    <lineage>
        <taxon>Bacteria</taxon>
        <taxon>Bacillati</taxon>
        <taxon>Cyanobacteriota</taxon>
        <taxon>Cyanophyceae</taxon>
        <taxon>Oscillatoriophycideae</taxon>
        <taxon>Aerosakkonematales</taxon>
        <taxon>Aerosakkonemataceae</taxon>
        <taxon>Floridanema</taxon>
        <taxon>Floridanema evergladense</taxon>
    </lineage>
</organism>
<protein>
    <submittedName>
        <fullName evidence="1">Uncharacterized protein</fullName>
    </submittedName>
</protein>
<accession>A0ABV4WG88</accession>
<reference evidence="1 2" key="1">
    <citation type="submission" date="2024-09" db="EMBL/GenBank/DDBJ databases">
        <title>Floridaenema gen nov. (Aerosakkonemataceae, Aerosakkonematales ord. nov., Cyanobacteria) from benthic tropical and subtropical fresh waters, with the description of four new species.</title>
        <authorList>
            <person name="Moretto J.A."/>
            <person name="Berthold D.E."/>
            <person name="Lefler F.W."/>
            <person name="Huang I.-S."/>
            <person name="Laughinghouse H. IV."/>
        </authorList>
    </citation>
    <scope>NUCLEOTIDE SEQUENCE [LARGE SCALE GENOMIC DNA]</scope>
    <source>
        <strain evidence="1 2">BLCC-F167</strain>
    </source>
</reference>
<sequence length="141" mass="15839">MNPIFFETGDVISGLQRETKMVRDNHYCTLKSSKSLPEKWGINFGNIKSTQPLNCSCGSKNLRYTKGKSSNGIQAWCRDCGANFPVAKVLATFLEHLVEPEPEPKKVICRECQNSVEVIDSTYYQCWNCGGKILRINPNSS</sequence>
<proteinExistence type="predicted"/>
<dbReference type="RefSeq" id="WP_413276535.1">
    <property type="nucleotide sequence ID" value="NZ_JBHFNT010000051.1"/>
</dbReference>
<gene>
    <name evidence="1" type="ORF">ACE1CA_06100</name>
</gene>
<name>A0ABV4WG88_9CYAN</name>
<comment type="caution">
    <text evidence="1">The sequence shown here is derived from an EMBL/GenBank/DDBJ whole genome shotgun (WGS) entry which is preliminary data.</text>
</comment>
<dbReference type="EMBL" id="JBHFNT010000051">
    <property type="protein sequence ID" value="MFB2834089.1"/>
    <property type="molecule type" value="Genomic_DNA"/>
</dbReference>